<keyword evidence="12" id="KW-0949">S-adenosyl-L-methionine</keyword>
<evidence type="ECO:0000256" key="3">
    <source>
        <dbReference type="ARBA" id="ARBA00001956"/>
    </source>
</evidence>
<dbReference type="Pfam" id="PF00809">
    <property type="entry name" value="Pterin_bind"/>
    <property type="match status" value="1"/>
</dbReference>
<dbReference type="GO" id="GO:0032259">
    <property type="term" value="P:methylation"/>
    <property type="evidence" value="ECO:0007669"/>
    <property type="project" value="UniProtKB-KW"/>
</dbReference>
<name>A0A926DUS4_9FIRM</name>
<evidence type="ECO:0000259" key="21">
    <source>
        <dbReference type="PROSITE" id="PS50972"/>
    </source>
</evidence>
<comment type="cofactor">
    <cofactor evidence="2 19">
        <name>Zn(2+)</name>
        <dbReference type="ChEBI" id="CHEBI:29105"/>
    </cofactor>
</comment>
<dbReference type="SUPFAM" id="SSF47644">
    <property type="entry name" value="Methionine synthase domain"/>
    <property type="match status" value="1"/>
</dbReference>
<dbReference type="SUPFAM" id="SSF82282">
    <property type="entry name" value="Homocysteine S-methyltransferase"/>
    <property type="match status" value="1"/>
</dbReference>
<comment type="cofactor">
    <cofactor evidence="3">
        <name>methylcob(III)alamin</name>
        <dbReference type="ChEBI" id="CHEBI:28115"/>
    </cofactor>
</comment>
<evidence type="ECO:0000256" key="13">
    <source>
        <dbReference type="ARBA" id="ARBA00022723"/>
    </source>
</evidence>
<evidence type="ECO:0000256" key="16">
    <source>
        <dbReference type="ARBA" id="ARBA00023285"/>
    </source>
</evidence>
<dbReference type="InterPro" id="IPR003726">
    <property type="entry name" value="HCY_dom"/>
</dbReference>
<dbReference type="InterPro" id="IPR050554">
    <property type="entry name" value="Met_Synthase/Corrinoid"/>
</dbReference>
<keyword evidence="9" id="KW-0028">Amino-acid biosynthesis</keyword>
<comment type="caution">
    <text evidence="24">The sequence shown here is derived from an EMBL/GenBank/DDBJ whole genome shotgun (WGS) entry which is preliminary data.</text>
</comment>
<feature type="binding site" evidence="19">
    <location>
        <position position="267"/>
    </location>
    <ligand>
        <name>Zn(2+)</name>
        <dbReference type="ChEBI" id="CHEBI:29105"/>
    </ligand>
</feature>
<dbReference type="AlphaFoldDB" id="A0A926DUS4"/>
<evidence type="ECO:0000259" key="20">
    <source>
        <dbReference type="PROSITE" id="PS50970"/>
    </source>
</evidence>
<keyword evidence="15" id="KW-0486">Methionine biosynthesis</keyword>
<comment type="similarity">
    <text evidence="5">Belongs to the vitamin-B12 dependent methionine synthase family.</text>
</comment>
<evidence type="ECO:0000256" key="1">
    <source>
        <dbReference type="ARBA" id="ARBA00001700"/>
    </source>
</evidence>
<dbReference type="InterPro" id="IPR036724">
    <property type="entry name" value="Cobalamin-bd_sf"/>
</dbReference>
<evidence type="ECO:0000256" key="7">
    <source>
        <dbReference type="ARBA" id="ARBA00013998"/>
    </source>
</evidence>
<evidence type="ECO:0000313" key="25">
    <source>
        <dbReference type="Proteomes" id="UP000653127"/>
    </source>
</evidence>
<reference evidence="24" key="1">
    <citation type="submission" date="2020-08" db="EMBL/GenBank/DDBJ databases">
        <title>Genome public.</title>
        <authorList>
            <person name="Liu C."/>
            <person name="Sun Q."/>
        </authorList>
    </citation>
    <scope>NUCLEOTIDE SEQUENCE</scope>
    <source>
        <strain evidence="24">NSJ-31</strain>
    </source>
</reference>
<feature type="domain" description="B12-binding" evidence="22">
    <location>
        <begin position="666"/>
        <end position="786"/>
    </location>
</feature>
<accession>A0A926DUS4</accession>
<dbReference type="InterPro" id="IPR011005">
    <property type="entry name" value="Dihydropteroate_synth-like_sf"/>
</dbReference>
<feature type="domain" description="Pterin-binding" evidence="21">
    <location>
        <begin position="309"/>
        <end position="553"/>
    </location>
</feature>
<feature type="binding site" evidence="19">
    <location>
        <position position="266"/>
    </location>
    <ligand>
        <name>Zn(2+)</name>
        <dbReference type="ChEBI" id="CHEBI:29105"/>
    </ligand>
</feature>
<dbReference type="GO" id="GO:0046872">
    <property type="term" value="F:metal ion binding"/>
    <property type="evidence" value="ECO:0007669"/>
    <property type="project" value="UniProtKB-KW"/>
</dbReference>
<feature type="domain" description="Hcy-binding" evidence="20">
    <location>
        <begin position="1"/>
        <end position="281"/>
    </location>
</feature>
<evidence type="ECO:0000256" key="4">
    <source>
        <dbReference type="ARBA" id="ARBA00005178"/>
    </source>
</evidence>
<dbReference type="InterPro" id="IPR003759">
    <property type="entry name" value="Cbl-bd_cap"/>
</dbReference>
<dbReference type="SUPFAM" id="SSF52242">
    <property type="entry name" value="Cobalamin (vitamin B12)-binding domain"/>
    <property type="match status" value="1"/>
</dbReference>
<dbReference type="Pfam" id="PF02607">
    <property type="entry name" value="B12-binding_2"/>
    <property type="match status" value="1"/>
</dbReference>
<feature type="domain" description="B12-binding N-terminal" evidence="23">
    <location>
        <begin position="571"/>
        <end position="664"/>
    </location>
</feature>
<evidence type="ECO:0000256" key="8">
    <source>
        <dbReference type="ARBA" id="ARBA00022603"/>
    </source>
</evidence>
<dbReference type="Gene3D" id="1.10.1240.10">
    <property type="entry name" value="Methionine synthase domain"/>
    <property type="match status" value="1"/>
</dbReference>
<dbReference type="RefSeq" id="WP_249281816.1">
    <property type="nucleotide sequence ID" value="NZ_JACRST010000001.1"/>
</dbReference>
<dbReference type="PANTHER" id="PTHR45833:SF1">
    <property type="entry name" value="METHIONINE SYNTHASE"/>
    <property type="match status" value="1"/>
</dbReference>
<evidence type="ECO:0000256" key="12">
    <source>
        <dbReference type="ARBA" id="ARBA00022691"/>
    </source>
</evidence>
<dbReference type="PANTHER" id="PTHR45833">
    <property type="entry name" value="METHIONINE SYNTHASE"/>
    <property type="match status" value="1"/>
</dbReference>
<dbReference type="SUPFAM" id="SSF51717">
    <property type="entry name" value="Dihydropteroate synthetase-like"/>
    <property type="match status" value="1"/>
</dbReference>
<dbReference type="Pfam" id="PF02310">
    <property type="entry name" value="B12-binding"/>
    <property type="match status" value="1"/>
</dbReference>
<dbReference type="Gene3D" id="3.40.50.280">
    <property type="entry name" value="Cobalamin-binding domain"/>
    <property type="match status" value="1"/>
</dbReference>
<dbReference type="NCBIfam" id="NF005719">
    <property type="entry name" value="PRK07535.1"/>
    <property type="match status" value="1"/>
</dbReference>
<evidence type="ECO:0000313" key="24">
    <source>
        <dbReference type="EMBL" id="MBC8545665.1"/>
    </source>
</evidence>
<evidence type="ECO:0000256" key="19">
    <source>
        <dbReference type="PROSITE-ProRule" id="PRU00333"/>
    </source>
</evidence>
<dbReference type="Pfam" id="PF02574">
    <property type="entry name" value="S-methyl_trans"/>
    <property type="match status" value="1"/>
</dbReference>
<dbReference type="GO" id="GO:0031419">
    <property type="term" value="F:cobalamin binding"/>
    <property type="evidence" value="ECO:0007669"/>
    <property type="project" value="UniProtKB-KW"/>
</dbReference>
<dbReference type="PROSITE" id="PS51337">
    <property type="entry name" value="B12_BINDING_NTER"/>
    <property type="match status" value="1"/>
</dbReference>
<dbReference type="InterPro" id="IPR036589">
    <property type="entry name" value="HCY_dom_sf"/>
</dbReference>
<proteinExistence type="inferred from homology"/>
<evidence type="ECO:0000259" key="23">
    <source>
        <dbReference type="PROSITE" id="PS51337"/>
    </source>
</evidence>
<dbReference type="Proteomes" id="UP000653127">
    <property type="component" value="Unassembled WGS sequence"/>
</dbReference>
<evidence type="ECO:0000256" key="2">
    <source>
        <dbReference type="ARBA" id="ARBA00001947"/>
    </source>
</evidence>
<keyword evidence="16" id="KW-0170">Cobalt</keyword>
<keyword evidence="14 19" id="KW-0862">Zinc</keyword>
<evidence type="ECO:0000256" key="9">
    <source>
        <dbReference type="ARBA" id="ARBA00022605"/>
    </source>
</evidence>
<evidence type="ECO:0000256" key="10">
    <source>
        <dbReference type="ARBA" id="ARBA00022628"/>
    </source>
</evidence>
<dbReference type="InterPro" id="IPR000489">
    <property type="entry name" value="Pterin-binding_dom"/>
</dbReference>
<evidence type="ECO:0000256" key="17">
    <source>
        <dbReference type="ARBA" id="ARBA00025552"/>
    </source>
</evidence>
<dbReference type="PROSITE" id="PS50970">
    <property type="entry name" value="HCY"/>
    <property type="match status" value="1"/>
</dbReference>
<keyword evidence="13 19" id="KW-0479">Metal-binding</keyword>
<comment type="function">
    <text evidence="17">Catalyzes the transfer of a methyl group from methyl-cobalamin to homocysteine, yielding enzyme-bound cob(I)alamin and methionine. Subsequently, remethylates the cofactor using methyltetrahydrofolate.</text>
</comment>
<dbReference type="InterPro" id="IPR017215">
    <property type="entry name" value="MetH_bac"/>
</dbReference>
<evidence type="ECO:0000256" key="15">
    <source>
        <dbReference type="ARBA" id="ARBA00023167"/>
    </source>
</evidence>
<dbReference type="PROSITE" id="PS51332">
    <property type="entry name" value="B12_BINDING"/>
    <property type="match status" value="1"/>
</dbReference>
<protein>
    <recommendedName>
        <fullName evidence="7">Methionine synthase</fullName>
        <ecNumber evidence="6">2.1.1.13</ecNumber>
    </recommendedName>
    <alternativeName>
        <fullName evidence="18">5-methyltetrahydrofolate--homocysteine methyltransferase</fullName>
    </alternativeName>
</protein>
<organism evidence="24 25">
    <name type="scientific">Ligaoa zhengdingensis</name>
    <dbReference type="NCBI Taxonomy" id="2763658"/>
    <lineage>
        <taxon>Bacteria</taxon>
        <taxon>Bacillati</taxon>
        <taxon>Bacillota</taxon>
        <taxon>Clostridia</taxon>
        <taxon>Eubacteriales</taxon>
        <taxon>Oscillospiraceae</taxon>
        <taxon>Ligaoa</taxon>
    </lineage>
</organism>
<evidence type="ECO:0000256" key="18">
    <source>
        <dbReference type="ARBA" id="ARBA00031040"/>
    </source>
</evidence>
<gene>
    <name evidence="24" type="ORF">H8711_01765</name>
</gene>
<evidence type="ECO:0000256" key="5">
    <source>
        <dbReference type="ARBA" id="ARBA00010398"/>
    </source>
</evidence>
<keyword evidence="10" id="KW-0846">Cobalamin</keyword>
<dbReference type="EMBL" id="JACRST010000001">
    <property type="protein sequence ID" value="MBC8545665.1"/>
    <property type="molecule type" value="Genomic_DNA"/>
</dbReference>
<dbReference type="GO" id="GO:0005829">
    <property type="term" value="C:cytosol"/>
    <property type="evidence" value="ECO:0007669"/>
    <property type="project" value="TreeGrafter"/>
</dbReference>
<keyword evidence="8 19" id="KW-0489">Methyltransferase</keyword>
<dbReference type="Gene3D" id="3.20.20.330">
    <property type="entry name" value="Homocysteine-binding-like domain"/>
    <property type="match status" value="1"/>
</dbReference>
<evidence type="ECO:0000256" key="6">
    <source>
        <dbReference type="ARBA" id="ARBA00012032"/>
    </source>
</evidence>
<dbReference type="Gene3D" id="3.20.20.20">
    <property type="entry name" value="Dihydropteroate synthase-like"/>
    <property type="match status" value="1"/>
</dbReference>
<evidence type="ECO:0000256" key="11">
    <source>
        <dbReference type="ARBA" id="ARBA00022679"/>
    </source>
</evidence>
<dbReference type="PIRSF" id="PIRSF037472">
    <property type="entry name" value="DHPS_mtfrase"/>
    <property type="match status" value="1"/>
</dbReference>
<keyword evidence="25" id="KW-1185">Reference proteome</keyword>
<comment type="pathway">
    <text evidence="4">Amino-acid biosynthesis; L-methionine biosynthesis via de novo pathway; L-methionine from L-homocysteine (MetH route): step 1/1.</text>
</comment>
<dbReference type="PROSITE" id="PS50972">
    <property type="entry name" value="PTERIN_BINDING"/>
    <property type="match status" value="1"/>
</dbReference>
<dbReference type="GO" id="GO:0050667">
    <property type="term" value="P:homocysteine metabolic process"/>
    <property type="evidence" value="ECO:0007669"/>
    <property type="project" value="TreeGrafter"/>
</dbReference>
<dbReference type="SMART" id="SM01018">
    <property type="entry name" value="B12-binding_2"/>
    <property type="match status" value="1"/>
</dbReference>
<evidence type="ECO:0000256" key="14">
    <source>
        <dbReference type="ARBA" id="ARBA00022833"/>
    </source>
</evidence>
<dbReference type="InterPro" id="IPR036594">
    <property type="entry name" value="Meth_synthase_dom"/>
</dbReference>
<dbReference type="InterPro" id="IPR006158">
    <property type="entry name" value="Cobalamin-bd"/>
</dbReference>
<feature type="binding site" evidence="19">
    <location>
        <position position="203"/>
    </location>
    <ligand>
        <name>Zn(2+)</name>
        <dbReference type="ChEBI" id="CHEBI:29105"/>
    </ligand>
</feature>
<comment type="catalytic activity">
    <reaction evidence="1">
        <text>(6S)-5-methyl-5,6,7,8-tetrahydrofolate + L-homocysteine = (6S)-5,6,7,8-tetrahydrofolate + L-methionine</text>
        <dbReference type="Rhea" id="RHEA:11172"/>
        <dbReference type="ChEBI" id="CHEBI:18608"/>
        <dbReference type="ChEBI" id="CHEBI:57453"/>
        <dbReference type="ChEBI" id="CHEBI:57844"/>
        <dbReference type="ChEBI" id="CHEBI:58199"/>
        <dbReference type="EC" id="2.1.1.13"/>
    </reaction>
</comment>
<keyword evidence="11 19" id="KW-0808">Transferase</keyword>
<dbReference type="GO" id="GO:0046653">
    <property type="term" value="P:tetrahydrofolate metabolic process"/>
    <property type="evidence" value="ECO:0007669"/>
    <property type="project" value="TreeGrafter"/>
</dbReference>
<dbReference type="GO" id="GO:0008705">
    <property type="term" value="F:methionine synthase activity"/>
    <property type="evidence" value="ECO:0007669"/>
    <property type="project" value="UniProtKB-EC"/>
</dbReference>
<evidence type="ECO:0000259" key="22">
    <source>
        <dbReference type="PROSITE" id="PS51332"/>
    </source>
</evidence>
<dbReference type="EC" id="2.1.1.13" evidence="6"/>
<sequence>MQTELFQDKILILDGGMGTVLQQRGLPPGGQPELLNLTQPELLESIHREYIEAGSRVIYANTFGANGLKLAKTGHSVEEIITAAVTIAKRAAADTGARVALDVGPLGELLEPMGTLPFERAYELFQAMVQAGSRAGADLIAIETMTDLYETKAALLAAKENTGLPVLVTMSFEASGRTFTGCTVASMARALEGLGADAIGLNCSLGPDLLTPLLKELCANTRLPVIAKPNAGLPDPVHGHYNMGPEAFVQAILPCVEMGVSIVGGCCGTTPEYIRQLSAALEDREPGNRNYRAAGFVCTPSAPAILDGVRVIGERINPTGKKRFQQALLEDDLDYILDMAVQQEDAGADILDVNVGYPGVDEAAMLPRVVKKLQSAISLPLQLDSSNPDALEAGLRVYNGKAAVNSVNGEQAVLDRILPIVKKYGASVVGLTLDKDGIPQTAEGRVAIARRILDAALSYGIPKEDVWIDCLTLTVSAQQEQAAETLKAVQTVRETLGLQVVLGVSNISFGLPNRALITQNFLIQAMHAGLTLPIINPNQKEMMDAVAAFRVLSGEDRECRAYVARFAGETPAVQPTAAPGAPTLDDAIIRGLKAEAGKLARRALSNESELALVEGHLIPALDKVGEEYEAGRLFLPQLLSAAQAAQAVFEVIRDSIANSGGAPMKKGKLIVATVQGDIHDIGKNIVKTVLENYGYDVLDLGRDAPPEDIVRAVTEQDVGLVGLSALMTTTLPAMVETVRLLRKLPKPPVTFVGGAVVTPEFAQRMGADYYAKDARQSVEIARKVLG</sequence>